<dbReference type="RefSeq" id="WP_107576165.1">
    <property type="nucleotide sequence ID" value="NZ_PZPL01000002.1"/>
</dbReference>
<protein>
    <submittedName>
        <fullName evidence="2">DUF4913 domain-containing protein</fullName>
    </submittedName>
</protein>
<keyword evidence="3" id="KW-1185">Reference proteome</keyword>
<dbReference type="Proteomes" id="UP000241085">
    <property type="component" value="Unassembled WGS sequence"/>
</dbReference>
<organism evidence="2 3">
    <name type="scientific">Rathayibacter caricis DSM 15933</name>
    <dbReference type="NCBI Taxonomy" id="1328867"/>
    <lineage>
        <taxon>Bacteria</taxon>
        <taxon>Bacillati</taxon>
        <taxon>Actinomycetota</taxon>
        <taxon>Actinomycetes</taxon>
        <taxon>Micrococcales</taxon>
        <taxon>Microbacteriaceae</taxon>
        <taxon>Rathayibacter</taxon>
    </lineage>
</organism>
<reference evidence="2 3" key="1">
    <citation type="submission" date="2018-03" db="EMBL/GenBank/DDBJ databases">
        <title>Bacteriophage NCPPB3778 and a type I-E CRISPR drive the evolution of the US Biological Select Agent, Rathayibacter toxicus.</title>
        <authorList>
            <person name="Davis E.W.II."/>
            <person name="Tabima J.F."/>
            <person name="Weisberg A.J."/>
            <person name="Dantas Lopes L."/>
            <person name="Wiseman M.S."/>
            <person name="Wiseman M.S."/>
            <person name="Pupko T."/>
            <person name="Belcher M.S."/>
            <person name="Sechler A.J."/>
            <person name="Tancos M.A."/>
            <person name="Schroeder B.K."/>
            <person name="Murray T.D."/>
            <person name="Luster D.G."/>
            <person name="Schneider W.L."/>
            <person name="Rogers E."/>
            <person name="Andreote F.D."/>
            <person name="Grunwald N.J."/>
            <person name="Putnam M.L."/>
            <person name="Chang J.H."/>
        </authorList>
    </citation>
    <scope>NUCLEOTIDE SEQUENCE [LARGE SCALE GENOMIC DNA]</scope>
    <source>
        <strain evidence="2 3">DSM 15933</strain>
    </source>
</reference>
<name>A0A2T4UP95_9MICO</name>
<proteinExistence type="predicted"/>
<gene>
    <name evidence="2" type="ORF">C1I63_19245</name>
</gene>
<dbReference type="InterPro" id="IPR032584">
    <property type="entry name" value="DUF4913"/>
</dbReference>
<dbReference type="Pfam" id="PF16259">
    <property type="entry name" value="DUF4913"/>
    <property type="match status" value="1"/>
</dbReference>
<evidence type="ECO:0000313" key="3">
    <source>
        <dbReference type="Proteomes" id="UP000241085"/>
    </source>
</evidence>
<comment type="caution">
    <text evidence="2">The sequence shown here is derived from an EMBL/GenBank/DDBJ whole genome shotgun (WGS) entry which is preliminary data.</text>
</comment>
<accession>A0A2T4UP95</accession>
<evidence type="ECO:0000313" key="2">
    <source>
        <dbReference type="EMBL" id="PTL71356.1"/>
    </source>
</evidence>
<sequence length="209" mass="22817">MIDDDPLAGGDVQEAAGVLPAVDADGQAAGPSLLGAFDIDAIATKEVADVITGIIAGMTKEALERALTPERVELMQACAEAAVQHSFEDESGPTLIYGSADEWLRKYWRYTYRRRVSAKGNGTGRWRADWWSVDEAVQRIEALWRSWETSRLDAGLGMSTWWINHAEPHMGALLATDGPFTNATDENLPGEPLPYAEPPDGMFEPDIQA</sequence>
<dbReference type="AlphaFoldDB" id="A0A2T4UP95"/>
<dbReference type="EMBL" id="PZPL01000002">
    <property type="protein sequence ID" value="PTL71356.1"/>
    <property type="molecule type" value="Genomic_DNA"/>
</dbReference>
<feature type="region of interest" description="Disordered" evidence="1">
    <location>
        <begin position="180"/>
        <end position="209"/>
    </location>
</feature>
<evidence type="ECO:0000256" key="1">
    <source>
        <dbReference type="SAM" id="MobiDB-lite"/>
    </source>
</evidence>